<accession>A0A7Y9C5X0</accession>
<keyword evidence="1" id="KW-0472">Membrane</keyword>
<name>A0A7Y9C5X0_9FLAO</name>
<dbReference type="EMBL" id="JACBJI010000001">
    <property type="protein sequence ID" value="NYA69813.1"/>
    <property type="molecule type" value="Genomic_DNA"/>
</dbReference>
<sequence length="349" mass="39291">MTEKTIAKSALLMAVVVIASIVGYESYLRGQGMQISYDDGSPLWTNQRKEANKAENAVVFVGSSRIKYDLDLATWEAQTGMKAIQLAHVGSNPVPMIEDLANDPNFKGNLVIDVTEPLFFSNVPFLMEKPTSSIKYFHEETLAQQASFEINKVVESQLVFLDKENYALNAKLDRLMIPNREGVFGMPIFPTEFGLTTFDRQTYMTDRFVQDSTQVNVVRNIWGLLMSAKMGPPMTQAQFDGIMQNVKVSVDKIKARGGKVIFVRTPSSGPFYQGECMGFPRQKFWDKLLKVTGCEGIHFTDDPELAKLQCPEFSHLDRSDAVKYTIGLASILQQKQWIPAQKRLLSNLY</sequence>
<dbReference type="RefSeq" id="WP_176004636.1">
    <property type="nucleotide sequence ID" value="NZ_JABWMI010000005.1"/>
</dbReference>
<feature type="transmembrane region" description="Helical" evidence="1">
    <location>
        <begin position="6"/>
        <end position="24"/>
    </location>
</feature>
<keyword evidence="1" id="KW-1133">Transmembrane helix</keyword>
<dbReference type="AlphaFoldDB" id="A0A7Y9C5X0"/>
<keyword evidence="3" id="KW-1185">Reference proteome</keyword>
<keyword evidence="1" id="KW-0812">Transmembrane</keyword>
<reference evidence="2 3" key="1">
    <citation type="submission" date="2020-07" db="EMBL/GenBank/DDBJ databases">
        <authorList>
            <person name="Sun Q."/>
        </authorList>
    </citation>
    <scope>NUCLEOTIDE SEQUENCE [LARGE SCALE GENOMIC DNA]</scope>
    <source>
        <strain evidence="2 3">MAH-1</strain>
    </source>
</reference>
<protein>
    <submittedName>
        <fullName evidence="2">Uncharacterized protein</fullName>
    </submittedName>
</protein>
<proteinExistence type="predicted"/>
<evidence type="ECO:0000313" key="3">
    <source>
        <dbReference type="Proteomes" id="UP000535020"/>
    </source>
</evidence>
<evidence type="ECO:0000313" key="2">
    <source>
        <dbReference type="EMBL" id="NYA69813.1"/>
    </source>
</evidence>
<dbReference type="Proteomes" id="UP000535020">
    <property type="component" value="Unassembled WGS sequence"/>
</dbReference>
<organism evidence="2 3">
    <name type="scientific">Flavobacterium agri</name>
    <dbReference type="NCBI Taxonomy" id="2743471"/>
    <lineage>
        <taxon>Bacteria</taxon>
        <taxon>Pseudomonadati</taxon>
        <taxon>Bacteroidota</taxon>
        <taxon>Flavobacteriia</taxon>
        <taxon>Flavobacteriales</taxon>
        <taxon>Flavobacteriaceae</taxon>
        <taxon>Flavobacterium</taxon>
    </lineage>
</organism>
<comment type="caution">
    <text evidence="2">The sequence shown here is derived from an EMBL/GenBank/DDBJ whole genome shotgun (WGS) entry which is preliminary data.</text>
</comment>
<gene>
    <name evidence="2" type="ORF">HZF10_02695</name>
</gene>
<evidence type="ECO:0000256" key="1">
    <source>
        <dbReference type="SAM" id="Phobius"/>
    </source>
</evidence>